<dbReference type="EC" id="2.3.2.27" evidence="2"/>
<feature type="domain" description="RING-type" evidence="10">
    <location>
        <begin position="32"/>
        <end position="73"/>
    </location>
</feature>
<dbReference type="OMA" id="SMQTYDT"/>
<dbReference type="Gramene" id="PRQ39112">
    <property type="protein sequence ID" value="PRQ39112"/>
    <property type="gene ID" value="RchiOBHm_Chr4g0421471"/>
</dbReference>
<dbReference type="InterPro" id="IPR017907">
    <property type="entry name" value="Znf_RING_CS"/>
</dbReference>
<dbReference type="SMART" id="SM00184">
    <property type="entry name" value="RING"/>
    <property type="match status" value="1"/>
</dbReference>
<evidence type="ECO:0000256" key="1">
    <source>
        <dbReference type="ARBA" id="ARBA00000900"/>
    </source>
</evidence>
<gene>
    <name evidence="11" type="ORF">RchiOBHm_Chr4g0421471</name>
</gene>
<dbReference type="EMBL" id="PDCK01000042">
    <property type="protein sequence ID" value="PRQ39112.1"/>
    <property type="molecule type" value="Genomic_DNA"/>
</dbReference>
<comment type="caution">
    <text evidence="11">The sequence shown here is derived from an EMBL/GenBank/DDBJ whole genome shotgun (WGS) entry which is preliminary data.</text>
</comment>
<protein>
    <recommendedName>
        <fullName evidence="2">RING-type E3 ubiquitin transferase</fullName>
        <ecNumber evidence="2">2.3.2.27</ecNumber>
    </recommendedName>
</protein>
<evidence type="ECO:0000256" key="8">
    <source>
        <dbReference type="ARBA" id="ARBA00023163"/>
    </source>
</evidence>
<dbReference type="GO" id="GO:0006513">
    <property type="term" value="P:protein monoubiquitination"/>
    <property type="evidence" value="ECO:0007669"/>
    <property type="project" value="TreeGrafter"/>
</dbReference>
<dbReference type="Gene3D" id="3.30.40.10">
    <property type="entry name" value="Zinc/RING finger domain, C3HC4 (zinc finger)"/>
    <property type="match status" value="1"/>
</dbReference>
<evidence type="ECO:0000256" key="7">
    <source>
        <dbReference type="ARBA" id="ARBA00023015"/>
    </source>
</evidence>
<dbReference type="GO" id="GO:0000209">
    <property type="term" value="P:protein polyubiquitination"/>
    <property type="evidence" value="ECO:0007669"/>
    <property type="project" value="TreeGrafter"/>
</dbReference>
<organism evidence="11 12">
    <name type="scientific">Rosa chinensis</name>
    <name type="common">China rose</name>
    <dbReference type="NCBI Taxonomy" id="74649"/>
    <lineage>
        <taxon>Eukaryota</taxon>
        <taxon>Viridiplantae</taxon>
        <taxon>Streptophyta</taxon>
        <taxon>Embryophyta</taxon>
        <taxon>Tracheophyta</taxon>
        <taxon>Spermatophyta</taxon>
        <taxon>Magnoliopsida</taxon>
        <taxon>eudicotyledons</taxon>
        <taxon>Gunneridae</taxon>
        <taxon>Pentapetalae</taxon>
        <taxon>rosids</taxon>
        <taxon>fabids</taxon>
        <taxon>Rosales</taxon>
        <taxon>Rosaceae</taxon>
        <taxon>Rosoideae</taxon>
        <taxon>Rosoideae incertae sedis</taxon>
        <taxon>Rosa</taxon>
    </lineage>
</organism>
<keyword evidence="3" id="KW-0808">Transferase</keyword>
<dbReference type="SUPFAM" id="SSF57850">
    <property type="entry name" value="RING/U-box"/>
    <property type="match status" value="1"/>
</dbReference>
<evidence type="ECO:0000256" key="2">
    <source>
        <dbReference type="ARBA" id="ARBA00012483"/>
    </source>
</evidence>
<dbReference type="GO" id="GO:0008270">
    <property type="term" value="F:zinc ion binding"/>
    <property type="evidence" value="ECO:0007669"/>
    <property type="project" value="UniProtKB-KW"/>
</dbReference>
<keyword evidence="6" id="KW-0862">Zinc</keyword>
<evidence type="ECO:0000256" key="5">
    <source>
        <dbReference type="ARBA" id="ARBA00022771"/>
    </source>
</evidence>
<reference evidence="11 12" key="1">
    <citation type="journal article" date="2018" name="Nat. Genet.">
        <title>The Rosa genome provides new insights in the design of modern roses.</title>
        <authorList>
            <person name="Bendahmane M."/>
        </authorList>
    </citation>
    <scope>NUCLEOTIDE SEQUENCE [LARGE SCALE GENOMIC DNA]</scope>
    <source>
        <strain evidence="12">cv. Old Blush</strain>
    </source>
</reference>
<dbReference type="PANTHER" id="PTHR46077">
    <property type="entry name" value="E3 UBIQUITIN-PROTEIN LIGASE TOPORS"/>
    <property type="match status" value="1"/>
</dbReference>
<keyword evidence="5 9" id="KW-0863">Zinc-finger</keyword>
<dbReference type="OrthoDB" id="5600418at2759"/>
<dbReference type="InterPro" id="IPR001841">
    <property type="entry name" value="Znf_RING"/>
</dbReference>
<keyword evidence="7" id="KW-0805">Transcription regulation</keyword>
<keyword evidence="4" id="KW-0479">Metal-binding</keyword>
<evidence type="ECO:0000256" key="4">
    <source>
        <dbReference type="ARBA" id="ARBA00022723"/>
    </source>
</evidence>
<dbReference type="Pfam" id="PF13639">
    <property type="entry name" value="zf-RING_2"/>
    <property type="match status" value="1"/>
</dbReference>
<keyword evidence="12" id="KW-1185">Reference proteome</keyword>
<evidence type="ECO:0000259" key="10">
    <source>
        <dbReference type="PROSITE" id="PS50089"/>
    </source>
</evidence>
<dbReference type="PROSITE" id="PS00518">
    <property type="entry name" value="ZF_RING_1"/>
    <property type="match status" value="1"/>
</dbReference>
<dbReference type="PROSITE" id="PS50089">
    <property type="entry name" value="ZF_RING_2"/>
    <property type="match status" value="1"/>
</dbReference>
<evidence type="ECO:0000313" key="11">
    <source>
        <dbReference type="EMBL" id="PRQ39112.1"/>
    </source>
</evidence>
<dbReference type="Proteomes" id="UP000238479">
    <property type="component" value="Chromosome 4"/>
</dbReference>
<evidence type="ECO:0000256" key="6">
    <source>
        <dbReference type="ARBA" id="ARBA00022833"/>
    </source>
</evidence>
<dbReference type="STRING" id="74649.A0A2P6QY38"/>
<comment type="catalytic activity">
    <reaction evidence="1">
        <text>S-ubiquitinyl-[E2 ubiquitin-conjugating enzyme]-L-cysteine + [acceptor protein]-L-lysine = [E2 ubiquitin-conjugating enzyme]-L-cysteine + N(6)-ubiquitinyl-[acceptor protein]-L-lysine.</text>
        <dbReference type="EC" id="2.3.2.27"/>
    </reaction>
</comment>
<accession>A0A2P6QY38</accession>
<dbReference type="PANTHER" id="PTHR46077:SF1">
    <property type="entry name" value="TOP1 BINDING ARGININE_SERINE RICH PROTEIN, E3 UBIQUITIN LIGASE"/>
    <property type="match status" value="1"/>
</dbReference>
<sequence length="277" mass="32115">MESSIAKPPGTRSRREKLVRRVILPAIRGQNCPICLGSLEPSSAAVLEACKHAYCLRCIRRWSTLRRKCPLCNSNFDSWFHNITLSSPNFHTQILPPLNTNASRNRSGEHPRYVMNERRRSRPLPWRRSFGRPGSVAADVIAQRKLQWRASIYGRRLQAVASAPRNRVRVSVPVNDVVKERVLQRVEPWIRRELQVLLGDRDPSVVVHVATSLFIASLEKNDFVSSEQRNVLDNFLEPLRPFLLDRTDMFWHELRCFAESPFNMETYDAVVEYRRLS</sequence>
<proteinExistence type="predicted"/>
<keyword evidence="8" id="KW-0804">Transcription</keyword>
<dbReference type="GO" id="GO:0061630">
    <property type="term" value="F:ubiquitin protein ligase activity"/>
    <property type="evidence" value="ECO:0007669"/>
    <property type="project" value="UniProtKB-EC"/>
</dbReference>
<name>A0A2P6QY38_ROSCH</name>
<evidence type="ECO:0000256" key="9">
    <source>
        <dbReference type="PROSITE-ProRule" id="PRU00175"/>
    </source>
</evidence>
<evidence type="ECO:0000256" key="3">
    <source>
        <dbReference type="ARBA" id="ARBA00022679"/>
    </source>
</evidence>
<dbReference type="AlphaFoldDB" id="A0A2P6QY38"/>
<dbReference type="InterPro" id="IPR013083">
    <property type="entry name" value="Znf_RING/FYVE/PHD"/>
</dbReference>
<evidence type="ECO:0000313" key="12">
    <source>
        <dbReference type="Proteomes" id="UP000238479"/>
    </source>
</evidence>